<dbReference type="STRING" id="349521.HCH_04941"/>
<dbReference type="Pfam" id="PF01757">
    <property type="entry name" value="Acyl_transf_3"/>
    <property type="match status" value="1"/>
</dbReference>
<dbReference type="InterPro" id="IPR050879">
    <property type="entry name" value="Acyltransferase_3"/>
</dbReference>
<dbReference type="HOGENOM" id="CLU_005679_10_4_6"/>
<reference evidence="3 4" key="1">
    <citation type="journal article" date="2005" name="Nucleic Acids Res.">
        <title>Genomic blueprint of Hahella chejuensis, a marine microbe producing an algicidal agent.</title>
        <authorList>
            <person name="Jeong H."/>
            <person name="Yim J.H."/>
            <person name="Lee C."/>
            <person name="Choi S.-H."/>
            <person name="Park Y.K."/>
            <person name="Yoon S.H."/>
            <person name="Hur C.-G."/>
            <person name="Kang H.-Y."/>
            <person name="Kim D."/>
            <person name="Lee H.H."/>
            <person name="Park K.H."/>
            <person name="Park S.-H."/>
            <person name="Park H.-S."/>
            <person name="Lee H.K."/>
            <person name="Oh T.K."/>
            <person name="Kim J.F."/>
        </authorList>
    </citation>
    <scope>NUCLEOTIDE SEQUENCE [LARGE SCALE GENOMIC DNA]</scope>
    <source>
        <strain evidence="3 4">KCTC 2396</strain>
    </source>
</reference>
<dbReference type="EMBL" id="CP000155">
    <property type="protein sequence ID" value="ABC31630.1"/>
    <property type="molecule type" value="Genomic_DNA"/>
</dbReference>
<dbReference type="eggNOG" id="COG1835">
    <property type="taxonomic scope" value="Bacteria"/>
</dbReference>
<evidence type="ECO:0000313" key="4">
    <source>
        <dbReference type="Proteomes" id="UP000000238"/>
    </source>
</evidence>
<dbReference type="GO" id="GO:0016020">
    <property type="term" value="C:membrane"/>
    <property type="evidence" value="ECO:0007669"/>
    <property type="project" value="TreeGrafter"/>
</dbReference>
<dbReference type="InterPro" id="IPR002656">
    <property type="entry name" value="Acyl_transf_3_dom"/>
</dbReference>
<sequence>MKYRAEIDGLRALAVVPVILFHAGFELFKGGFVGVDVFFVISGFLITTIIINEMEEGKFSLVKFYERRARRILPALFFVILTCIPFAWLLLMQGDMKDFAKSIMAVATFSSNILFWSESGYFDSSAEMKPLLHTWSLAVEEQYYIIFPLLLMFTWRFGKKVVLVVLAIGFLSSLGMAHWGAYHKPTAAFYLLPTRGWELLIGVFCAFYMRRDRGVQTAFQQGFSLLGILLIVAPLFLFDSTTPTPSLYTLVPTIGTALVIVFASEGTVAWKILSQKFVVAIGLLSYSAYLWHQPILAFMRHRKIEEITSFESCLAIALTLGLSYFSLKYIEKPFRERRFLPSSRSILATSSSLLLLSFFLAFGWQSSIAVPDVYKDWGAAVRQHHCLLQGDGETKHDEVCFSPTQDVLLWGDSHAASLSIGLREILTGKSIGFTQLTQSGCPPLFNLPVLHHRKTCNDVNLSVLDHIRKNKYRVIVLHAAWLHPDYPLSSEEFESVVVDSFKSIQSASPQSKVIVIGNVPRWKVDVYKVVRKGELISTLDGKVYAKANTLPEIDSALSTLSTRFSFRYASARNVLCQKDATSDMCLIGFSDAAKKLTNVAYVDWGHASRSGSEYLARNLIGDILN</sequence>
<dbReference type="AlphaFoldDB" id="Q2SCJ4"/>
<dbReference type="RefSeq" id="WP_011398695.1">
    <property type="nucleotide sequence ID" value="NC_007645.1"/>
</dbReference>
<keyword evidence="3" id="KW-0808">Transferase</keyword>
<evidence type="ECO:0000313" key="3">
    <source>
        <dbReference type="EMBL" id="ABC31630.1"/>
    </source>
</evidence>
<name>Q2SCJ4_HAHCH</name>
<dbReference type="OrthoDB" id="9767863at2"/>
<dbReference type="PANTHER" id="PTHR23028">
    <property type="entry name" value="ACETYLTRANSFERASE"/>
    <property type="match status" value="1"/>
</dbReference>
<dbReference type="InterPro" id="IPR043968">
    <property type="entry name" value="SGNH"/>
</dbReference>
<feature type="domain" description="SGNH" evidence="2">
    <location>
        <begin position="389"/>
        <end position="617"/>
    </location>
</feature>
<dbReference type="Proteomes" id="UP000000238">
    <property type="component" value="Chromosome"/>
</dbReference>
<dbReference type="KEGG" id="hch:HCH_04941"/>
<dbReference type="Pfam" id="PF19040">
    <property type="entry name" value="SGNH"/>
    <property type="match status" value="1"/>
</dbReference>
<accession>Q2SCJ4</accession>
<keyword evidence="3" id="KW-0012">Acyltransferase</keyword>
<protein>
    <submittedName>
        <fullName evidence="3">Predicted acyltransferase</fullName>
    </submittedName>
</protein>
<dbReference type="GO" id="GO:0016747">
    <property type="term" value="F:acyltransferase activity, transferring groups other than amino-acyl groups"/>
    <property type="evidence" value="ECO:0007669"/>
    <property type="project" value="InterPro"/>
</dbReference>
<dbReference type="GO" id="GO:0009103">
    <property type="term" value="P:lipopolysaccharide biosynthetic process"/>
    <property type="evidence" value="ECO:0007669"/>
    <property type="project" value="TreeGrafter"/>
</dbReference>
<feature type="domain" description="Acyltransferase 3" evidence="1">
    <location>
        <begin position="5"/>
        <end position="325"/>
    </location>
</feature>
<organism evidence="3 4">
    <name type="scientific">Hahella chejuensis (strain KCTC 2396)</name>
    <dbReference type="NCBI Taxonomy" id="349521"/>
    <lineage>
        <taxon>Bacteria</taxon>
        <taxon>Pseudomonadati</taxon>
        <taxon>Pseudomonadota</taxon>
        <taxon>Gammaproteobacteria</taxon>
        <taxon>Oceanospirillales</taxon>
        <taxon>Hahellaceae</taxon>
        <taxon>Hahella</taxon>
    </lineage>
</organism>
<gene>
    <name evidence="3" type="ordered locus">HCH_04941</name>
</gene>
<dbReference type="PANTHER" id="PTHR23028:SF53">
    <property type="entry name" value="ACYL_TRANSF_3 DOMAIN-CONTAINING PROTEIN"/>
    <property type="match status" value="1"/>
</dbReference>
<proteinExistence type="predicted"/>
<evidence type="ECO:0000259" key="1">
    <source>
        <dbReference type="Pfam" id="PF01757"/>
    </source>
</evidence>
<keyword evidence="4" id="KW-1185">Reference proteome</keyword>
<evidence type="ECO:0000259" key="2">
    <source>
        <dbReference type="Pfam" id="PF19040"/>
    </source>
</evidence>